<dbReference type="PANTHER" id="PTHR11102:SF147">
    <property type="entry name" value="SEL1L ADAPTOR SUBUNIT OF ERAD E3 UBIQUITIN LIGASE"/>
    <property type="match status" value="1"/>
</dbReference>
<keyword evidence="3" id="KW-0812">Transmembrane</keyword>
<organism evidence="4 5">
    <name type="scientific">Malassezia psittaci</name>
    <dbReference type="NCBI Taxonomy" id="1821823"/>
    <lineage>
        <taxon>Eukaryota</taxon>
        <taxon>Fungi</taxon>
        <taxon>Dikarya</taxon>
        <taxon>Basidiomycota</taxon>
        <taxon>Ustilaginomycotina</taxon>
        <taxon>Malasseziomycetes</taxon>
        <taxon>Malasseziales</taxon>
        <taxon>Malasseziaceae</taxon>
        <taxon>Malassezia</taxon>
    </lineage>
</organism>
<dbReference type="InterPro" id="IPR011990">
    <property type="entry name" value="TPR-like_helical_dom_sf"/>
</dbReference>
<evidence type="ECO:0000313" key="5">
    <source>
        <dbReference type="Proteomes" id="UP001214628"/>
    </source>
</evidence>
<dbReference type="EMBL" id="CP118378">
    <property type="protein sequence ID" value="WFD44323.1"/>
    <property type="molecule type" value="Genomic_DNA"/>
</dbReference>
<evidence type="ECO:0000256" key="2">
    <source>
        <dbReference type="SAM" id="MobiDB-lite"/>
    </source>
</evidence>
<keyword evidence="5" id="KW-1185">Reference proteome</keyword>
<dbReference type="PANTHER" id="PTHR11102">
    <property type="entry name" value="SEL-1-LIKE PROTEIN"/>
    <property type="match status" value="1"/>
</dbReference>
<feature type="region of interest" description="Disordered" evidence="2">
    <location>
        <begin position="197"/>
        <end position="227"/>
    </location>
</feature>
<protein>
    <submittedName>
        <fullName evidence="4">ERAD-associated protein</fullName>
    </submittedName>
</protein>
<keyword evidence="3" id="KW-1133">Transmembrane helix</keyword>
<dbReference type="Proteomes" id="UP001214628">
    <property type="component" value="Chromosome 4"/>
</dbReference>
<dbReference type="AlphaFoldDB" id="A0AAF0JF32"/>
<comment type="similarity">
    <text evidence="1">Belongs to the sel-1 family.</text>
</comment>
<dbReference type="Pfam" id="PF08238">
    <property type="entry name" value="Sel1"/>
    <property type="match status" value="7"/>
</dbReference>
<gene>
    <name evidence="4" type="primary">HRD3</name>
    <name evidence="4" type="ORF">MPSI1_002990</name>
</gene>
<proteinExistence type="inferred from homology"/>
<dbReference type="InterPro" id="IPR006597">
    <property type="entry name" value="Sel1-like"/>
</dbReference>
<dbReference type="GO" id="GO:0036503">
    <property type="term" value="P:ERAD pathway"/>
    <property type="evidence" value="ECO:0007669"/>
    <property type="project" value="TreeGrafter"/>
</dbReference>
<accession>A0AAF0JF32</accession>
<feature type="transmembrane region" description="Helical" evidence="3">
    <location>
        <begin position="917"/>
        <end position="937"/>
    </location>
</feature>
<sequence>MRRWIVGATANQYDAAAYEAALDDLRSVVHDAIIPSSDMMRSRNASWNSRLTSWLWSRIKGQAQRDRDQFATDSPDTEHITNPELAQSIAERLLRWMQSSSYEKRERAPHTLYDTPEPMLWPDWDYDQLKAKRAFARKHRFEILNGWEQAMWGPFVPGIQDTESEQIRNTLEPYRASLKHSALITWLIEHLTKWTRPNDVTGQSRPVPGQSSSSSSGGSHTSVAKTKRDQAIKTLEQIAFTDRLSEEDMLNSAFQERITNTLQSDALWVLGEHSLWGTHGAEPDLHRAIDAFERLAKLGNATAHARLGSLYNNSLVGMMYGVQNSKEQALIHTVFAAQEGVRSAQMSLAHQYHYGLGVPTDCRESLHWYDTAAREAYSEYLQGPPGGRRLPYGKLSLAERRSISIDRQNIVQIETGYDKKILRYRMRRPKVERILGQGLHLLDDAASLRDLLDTYAHYQGPYRIHRLSIIAHALYRGSIIGEGVPLGAVQRDFPLAMRYALQAAEIRWPYPAKQDYPGWGPKNPDGSFQRAYLANEVEAHDRYDVGDAAALLGMMYLRGEGAPQDLEAAKVWFTRAIIDRNSRASAWLATMAEEGWAGERDLEQAKQFLQMDDSKMFTPDIYLATGKSYLHSKLPEKALQKITTSTSVFYLDDPRESGFLETSFEAHYLTGSIYADWTYDQKKPIQNCRTAIEHLKKAVELADWADPIFHRAETAYSRGDLRTSLMAWSFSAAQGVREAQESLAYVFDPFKSYLHPTLPRDSDRTSLEYWARSAEQDSSIAVAKVCDFLSSDRGVVNGSSQSAACFLSFAESDTRLIAPHWRLAHIYESGRGVAQRDFPLAKRYYDKVAALNPSSAILTAFPALILLHFKALWLWIQGDESAGRLFATYFGKTALQSSHTKPSTVMTKVSMDFWLDYLVDAGIFVIGLLLLGGALIMRRYLDARLQAANDHLARVQALR</sequence>
<evidence type="ECO:0000313" key="4">
    <source>
        <dbReference type="EMBL" id="WFD44323.1"/>
    </source>
</evidence>
<dbReference type="Gene3D" id="1.25.40.10">
    <property type="entry name" value="Tetratricopeptide repeat domain"/>
    <property type="match status" value="2"/>
</dbReference>
<reference evidence="4" key="1">
    <citation type="submission" date="2023-02" db="EMBL/GenBank/DDBJ databases">
        <title>Mating type loci evolution in Malassezia.</title>
        <authorList>
            <person name="Coelho M.A."/>
        </authorList>
    </citation>
    <scope>NUCLEOTIDE SEQUENCE</scope>
    <source>
        <strain evidence="4">CBS 14136</strain>
    </source>
</reference>
<dbReference type="SUPFAM" id="SSF81901">
    <property type="entry name" value="HCP-like"/>
    <property type="match status" value="2"/>
</dbReference>
<evidence type="ECO:0000256" key="1">
    <source>
        <dbReference type="ARBA" id="ARBA00038101"/>
    </source>
</evidence>
<evidence type="ECO:0000256" key="3">
    <source>
        <dbReference type="SAM" id="Phobius"/>
    </source>
</evidence>
<dbReference type="InterPro" id="IPR050767">
    <property type="entry name" value="Sel1_AlgK"/>
</dbReference>
<keyword evidence="3" id="KW-0472">Membrane</keyword>
<dbReference type="GO" id="GO:0005789">
    <property type="term" value="C:endoplasmic reticulum membrane"/>
    <property type="evidence" value="ECO:0007669"/>
    <property type="project" value="TreeGrafter"/>
</dbReference>
<dbReference type="SMART" id="SM00671">
    <property type="entry name" value="SEL1"/>
    <property type="match status" value="7"/>
</dbReference>
<name>A0AAF0JF32_9BASI</name>